<dbReference type="Gene3D" id="1.10.10.1420">
    <property type="entry name" value="DNA replication factor Cdt1, C-terminal WH domain"/>
    <property type="match status" value="1"/>
</dbReference>
<dbReference type="Proteomes" id="UP001295684">
    <property type="component" value="Unassembled WGS sequence"/>
</dbReference>
<gene>
    <name evidence="6" type="ORF">ECRASSUSDP1_LOCUS24659</name>
</gene>
<dbReference type="InterPro" id="IPR045173">
    <property type="entry name" value="Cdt1"/>
</dbReference>
<dbReference type="GO" id="GO:0000278">
    <property type="term" value="P:mitotic cell cycle"/>
    <property type="evidence" value="ECO:0007669"/>
    <property type="project" value="TreeGrafter"/>
</dbReference>
<dbReference type="InterPro" id="IPR014939">
    <property type="entry name" value="CDT1_Gemini-bd-like"/>
</dbReference>
<feature type="region of interest" description="Disordered" evidence="4">
    <location>
        <begin position="58"/>
        <end position="132"/>
    </location>
</feature>
<dbReference type="GO" id="GO:0070182">
    <property type="term" value="F:DNA polymerase binding"/>
    <property type="evidence" value="ECO:0007669"/>
    <property type="project" value="TreeGrafter"/>
</dbReference>
<keyword evidence="3" id="KW-0175">Coiled coil</keyword>
<dbReference type="Pfam" id="PF16679">
    <property type="entry name" value="CDT1_C"/>
    <property type="match status" value="1"/>
</dbReference>
<dbReference type="PANTHER" id="PTHR28637:SF1">
    <property type="entry name" value="DNA REPLICATION FACTOR CDT1"/>
    <property type="match status" value="1"/>
</dbReference>
<dbReference type="InterPro" id="IPR036390">
    <property type="entry name" value="WH_DNA-bd_sf"/>
</dbReference>
<evidence type="ECO:0000259" key="5">
    <source>
        <dbReference type="SMART" id="SM01075"/>
    </source>
</evidence>
<dbReference type="GO" id="GO:0071163">
    <property type="term" value="P:DNA replication preinitiation complex assembly"/>
    <property type="evidence" value="ECO:0007669"/>
    <property type="project" value="InterPro"/>
</dbReference>
<evidence type="ECO:0000256" key="1">
    <source>
        <dbReference type="ARBA" id="ARBA00008356"/>
    </source>
</evidence>
<dbReference type="GO" id="GO:0005634">
    <property type="term" value="C:nucleus"/>
    <property type="evidence" value="ECO:0007669"/>
    <property type="project" value="TreeGrafter"/>
</dbReference>
<feature type="domain" description="CDT1 Geminin-binding" evidence="5">
    <location>
        <begin position="541"/>
        <end position="713"/>
    </location>
</feature>
<dbReference type="Pfam" id="PF08839">
    <property type="entry name" value="CDT1"/>
    <property type="match status" value="1"/>
</dbReference>
<dbReference type="AlphaFoldDB" id="A0AAD2D885"/>
<feature type="compositionally biased region" description="Polar residues" evidence="4">
    <location>
        <begin position="318"/>
        <end position="328"/>
    </location>
</feature>
<feature type="compositionally biased region" description="Polar residues" evidence="4">
    <location>
        <begin position="8"/>
        <end position="32"/>
    </location>
</feature>
<evidence type="ECO:0000313" key="6">
    <source>
        <dbReference type="EMBL" id="CAI2383166.1"/>
    </source>
</evidence>
<comment type="similarity">
    <text evidence="1">Belongs to the Cdt1 family.</text>
</comment>
<feature type="compositionally biased region" description="Polar residues" evidence="4">
    <location>
        <begin position="743"/>
        <end position="762"/>
    </location>
</feature>
<dbReference type="GO" id="GO:0000076">
    <property type="term" value="P:DNA replication checkpoint signaling"/>
    <property type="evidence" value="ECO:0007669"/>
    <property type="project" value="TreeGrafter"/>
</dbReference>
<sequence length="909" mass="103807">MKVLNGYYKSSKSVVPPVHQTTSGSKSLSRKQGSCFGGSPYKFDLNVVDSIQHGKVRIQESGNEEAPVPVRTQRANKYKGKSRYNRAVHKPTTQASAVYENMRQRKRSLKREDKEKESMEENSINNQKQYSKAKSVVNFKNLNSKESVVSNKSYKSSRMAESTPRAVTRGVLLPIPPKSEVQKELDKQWVQDLPEGLTKKQKQQLLSLEDQAERNRELSRMTGSEVSSIKGNKSSLAVLRVRKSHVKTKPKTLNTFNHGRKLDEIHFENFIKSQKISKQKESPAKAKYTTQPEEEKPSAIEIVSKIRARGEKARLKSLHSTPKSTPNQRKLKKTPTGKNKMTPIPFPALDSDEKSLGSENKFTSARKLLSPGSTEEDQIKDLKSQTTGISKFEPDNKPTTIIEKVQTPNKDISVPLVTEIQRKPLVDSSLEMSARLPPRPVIGKLTPTPQGQAKQVVESIKERIGNLRSPAKITNRLILPVEETSMQPLMDTDSEFKTPLPKKPRSASKKEAVKKNKEVVTTFPMRIDFNERPKEYDQIILPKKLQLVFDFFCELDNAINNCKRRGKIPVLSNLKPYIEQSTNRTFDIDHFRKVYYVAPELYFYTWQTVAGSTTQDIRIEIPENIEEIITKVHKRSINVEVRQSPIGEPMTNFLNNKRKIIMRTRLILYIENLHKNFLMQQGCKNTEYNAVKGWHPNFDIESVMDLQKKTLKNMPKSKKGETITEFLKNKNIKSTLLKRQAESDSNALKSDMQQASQSTGHSSLAYPSPEKRSPAKIGTGVISPSFYKRIQTKEKIYKEEKKRLEDESQRGESKRKIELMLKIAQAVKSVFSVKGKVNTLFLNHVLKYLNDSQRGNFYSKKELITTLQEISQVVPEWLTLKKHDRGFLVKICKKVNISTIRSKILNQNA</sequence>
<evidence type="ECO:0000313" key="7">
    <source>
        <dbReference type="Proteomes" id="UP001295684"/>
    </source>
</evidence>
<organism evidence="6 7">
    <name type="scientific">Euplotes crassus</name>
    <dbReference type="NCBI Taxonomy" id="5936"/>
    <lineage>
        <taxon>Eukaryota</taxon>
        <taxon>Sar</taxon>
        <taxon>Alveolata</taxon>
        <taxon>Ciliophora</taxon>
        <taxon>Intramacronucleata</taxon>
        <taxon>Spirotrichea</taxon>
        <taxon>Hypotrichia</taxon>
        <taxon>Euplotida</taxon>
        <taxon>Euplotidae</taxon>
        <taxon>Moneuplotes</taxon>
    </lineage>
</organism>
<dbReference type="GO" id="GO:0030174">
    <property type="term" value="P:regulation of DNA-templated DNA replication initiation"/>
    <property type="evidence" value="ECO:0007669"/>
    <property type="project" value="InterPro"/>
</dbReference>
<accession>A0AAD2D885</accession>
<dbReference type="InterPro" id="IPR038090">
    <property type="entry name" value="Cdt1_C_WH_dom_sf"/>
</dbReference>
<feature type="region of interest" description="Disordered" evidence="4">
    <location>
        <begin position="274"/>
        <end position="298"/>
    </location>
</feature>
<dbReference type="EMBL" id="CAMPGE010025408">
    <property type="protein sequence ID" value="CAI2383166.1"/>
    <property type="molecule type" value="Genomic_DNA"/>
</dbReference>
<feature type="region of interest" description="Disordered" evidence="4">
    <location>
        <begin position="314"/>
        <end position="358"/>
    </location>
</feature>
<dbReference type="SUPFAM" id="SSF46785">
    <property type="entry name" value="Winged helix' DNA-binding domain"/>
    <property type="match status" value="1"/>
</dbReference>
<keyword evidence="2" id="KW-0131">Cell cycle</keyword>
<reference evidence="6" key="1">
    <citation type="submission" date="2023-07" db="EMBL/GenBank/DDBJ databases">
        <authorList>
            <consortium name="AG Swart"/>
            <person name="Singh M."/>
            <person name="Singh A."/>
            <person name="Seah K."/>
            <person name="Emmerich C."/>
        </authorList>
    </citation>
    <scope>NUCLEOTIDE SEQUENCE</scope>
    <source>
        <strain evidence="6">DP1</strain>
    </source>
</reference>
<proteinExistence type="inferred from homology"/>
<dbReference type="GO" id="GO:0003677">
    <property type="term" value="F:DNA binding"/>
    <property type="evidence" value="ECO:0007669"/>
    <property type="project" value="InterPro"/>
</dbReference>
<evidence type="ECO:0000256" key="2">
    <source>
        <dbReference type="ARBA" id="ARBA00023306"/>
    </source>
</evidence>
<comment type="caution">
    <text evidence="6">The sequence shown here is derived from an EMBL/GenBank/DDBJ whole genome shotgun (WGS) entry which is preliminary data.</text>
</comment>
<dbReference type="PANTHER" id="PTHR28637">
    <property type="entry name" value="DNA REPLICATION FACTOR CDT1"/>
    <property type="match status" value="1"/>
</dbReference>
<dbReference type="SMART" id="SM01075">
    <property type="entry name" value="CDT1"/>
    <property type="match status" value="1"/>
</dbReference>
<feature type="coiled-coil region" evidence="3">
    <location>
        <begin position="787"/>
        <end position="814"/>
    </location>
</feature>
<keyword evidence="7" id="KW-1185">Reference proteome</keyword>
<evidence type="ECO:0000256" key="4">
    <source>
        <dbReference type="SAM" id="MobiDB-lite"/>
    </source>
</evidence>
<feature type="compositionally biased region" description="Basic residues" evidence="4">
    <location>
        <begin position="74"/>
        <end position="89"/>
    </location>
</feature>
<name>A0AAD2D885_EUPCR</name>
<evidence type="ECO:0000256" key="3">
    <source>
        <dbReference type="SAM" id="Coils"/>
    </source>
</evidence>
<feature type="compositionally biased region" description="Basic and acidic residues" evidence="4">
    <location>
        <begin position="110"/>
        <end position="119"/>
    </location>
</feature>
<feature type="region of interest" description="Disordered" evidence="4">
    <location>
        <begin position="491"/>
        <end position="513"/>
    </location>
</feature>
<protein>
    <recommendedName>
        <fullName evidence="5">CDT1 Geminin-binding domain-containing protein</fullName>
    </recommendedName>
</protein>
<feature type="region of interest" description="Disordered" evidence="4">
    <location>
        <begin position="740"/>
        <end position="777"/>
    </location>
</feature>
<feature type="compositionally biased region" description="Polar residues" evidence="4">
    <location>
        <begin position="121"/>
        <end position="132"/>
    </location>
</feature>
<feature type="region of interest" description="Disordered" evidence="4">
    <location>
        <begin position="1"/>
        <end position="35"/>
    </location>
</feature>
<dbReference type="InterPro" id="IPR032054">
    <property type="entry name" value="Cdt1_C"/>
</dbReference>